<protein>
    <recommendedName>
        <fullName evidence="1">Winged helix-turn helix domain-containing protein</fullName>
    </recommendedName>
</protein>
<gene>
    <name evidence="2" type="ORF">MNBD_ALPHA09-429</name>
</gene>
<feature type="domain" description="Winged helix-turn helix" evidence="1">
    <location>
        <begin position="108"/>
        <end position="163"/>
    </location>
</feature>
<dbReference type="Pfam" id="PF13592">
    <property type="entry name" value="HTH_33"/>
    <property type="match status" value="1"/>
</dbReference>
<dbReference type="EMBL" id="UOEM01000052">
    <property type="protein sequence ID" value="VAW12758.1"/>
    <property type="molecule type" value="Genomic_DNA"/>
</dbReference>
<dbReference type="InterPro" id="IPR009057">
    <property type="entry name" value="Homeodomain-like_sf"/>
</dbReference>
<accession>A0A3B0T488</accession>
<evidence type="ECO:0000313" key="2">
    <source>
        <dbReference type="EMBL" id="VAW12758.1"/>
    </source>
</evidence>
<reference evidence="2" key="1">
    <citation type="submission" date="2018-06" db="EMBL/GenBank/DDBJ databases">
        <authorList>
            <person name="Zhirakovskaya E."/>
        </authorList>
    </citation>
    <scope>NUCLEOTIDE SEQUENCE</scope>
</reference>
<dbReference type="AlphaFoldDB" id="A0A3B0T488"/>
<dbReference type="SUPFAM" id="SSF46689">
    <property type="entry name" value="Homeodomain-like"/>
    <property type="match status" value="1"/>
</dbReference>
<proteinExistence type="predicted"/>
<dbReference type="Pfam" id="PF13551">
    <property type="entry name" value="HTH_29"/>
    <property type="match status" value="1"/>
</dbReference>
<organism evidence="2">
    <name type="scientific">hydrothermal vent metagenome</name>
    <dbReference type="NCBI Taxonomy" id="652676"/>
    <lineage>
        <taxon>unclassified sequences</taxon>
        <taxon>metagenomes</taxon>
        <taxon>ecological metagenomes</taxon>
    </lineage>
</organism>
<evidence type="ECO:0000259" key="1">
    <source>
        <dbReference type="Pfam" id="PF13592"/>
    </source>
</evidence>
<name>A0A3B0T488_9ZZZZ</name>
<sequence>MAGAVRVRDDYTAHDPRRLAKVCTEPRQIRRLLSLAAVYDGMSRTEAAKIGGMDRQMQRDWVHRFYAAGPDGLVDRKGPKRCRRLSEAQMHELAELVETGPDMEVDGGVRWRRIDLRRIIEERFGVACNERTISKRLAAMGFSNMSARPRHPKQDARVIEAFKSLSLA</sequence>
<dbReference type="InterPro" id="IPR025959">
    <property type="entry name" value="Winged_HTH_dom"/>
</dbReference>